<evidence type="ECO:0000256" key="1">
    <source>
        <dbReference type="SAM" id="MobiDB-lite"/>
    </source>
</evidence>
<accession>A0A0Q9X8Z5</accession>
<dbReference type="InParanoid" id="A0A0Q9X8Z5"/>
<proteinExistence type="predicted"/>
<dbReference type="Proteomes" id="UP000007798">
    <property type="component" value="Unassembled WGS sequence"/>
</dbReference>
<keyword evidence="3" id="KW-1185">Reference proteome</keyword>
<dbReference type="EMBL" id="CH964294">
    <property type="protein sequence ID" value="KRG00403.1"/>
    <property type="molecule type" value="Genomic_DNA"/>
</dbReference>
<dbReference type="OrthoDB" id="1923159at2759"/>
<evidence type="ECO:0000313" key="2">
    <source>
        <dbReference type="EMBL" id="KRG00403.1"/>
    </source>
</evidence>
<dbReference type="AlphaFoldDB" id="A0A0Q9X8Z5"/>
<feature type="compositionally biased region" description="Low complexity" evidence="1">
    <location>
        <begin position="72"/>
        <end position="82"/>
    </location>
</feature>
<evidence type="ECO:0000313" key="3">
    <source>
        <dbReference type="Proteomes" id="UP000007798"/>
    </source>
</evidence>
<dbReference type="STRING" id="7260.A0A0Q9X8Z5"/>
<organism evidence="2 3">
    <name type="scientific">Drosophila willistoni</name>
    <name type="common">Fruit fly</name>
    <dbReference type="NCBI Taxonomy" id="7260"/>
    <lineage>
        <taxon>Eukaryota</taxon>
        <taxon>Metazoa</taxon>
        <taxon>Ecdysozoa</taxon>
        <taxon>Arthropoda</taxon>
        <taxon>Hexapoda</taxon>
        <taxon>Insecta</taxon>
        <taxon>Pterygota</taxon>
        <taxon>Neoptera</taxon>
        <taxon>Endopterygota</taxon>
        <taxon>Diptera</taxon>
        <taxon>Brachycera</taxon>
        <taxon>Muscomorpha</taxon>
        <taxon>Ephydroidea</taxon>
        <taxon>Drosophilidae</taxon>
        <taxon>Drosophila</taxon>
        <taxon>Sophophora</taxon>
    </lineage>
</organism>
<feature type="region of interest" description="Disordered" evidence="1">
    <location>
        <begin position="72"/>
        <end position="98"/>
    </location>
</feature>
<protein>
    <submittedName>
        <fullName evidence="2">Uncharacterized protein</fullName>
    </submittedName>
</protein>
<gene>
    <name evidence="2" type="primary">Dwil\GK28091</name>
    <name evidence="2" type="ORF">Dwil_GK28091</name>
</gene>
<name>A0A0Q9X8Z5_DROWI</name>
<reference evidence="2 3" key="1">
    <citation type="journal article" date="2007" name="Nature">
        <title>Evolution of genes and genomes on the Drosophila phylogeny.</title>
        <authorList>
            <consortium name="Drosophila 12 Genomes Consortium"/>
            <person name="Clark A.G."/>
            <person name="Eisen M.B."/>
            <person name="Smith D.R."/>
            <person name="Bergman C.M."/>
            <person name="Oliver B."/>
            <person name="Markow T.A."/>
            <person name="Kaufman T.C."/>
            <person name="Kellis M."/>
            <person name="Gelbart W."/>
            <person name="Iyer V.N."/>
            <person name="Pollard D.A."/>
            <person name="Sackton T.B."/>
            <person name="Larracuente A.M."/>
            <person name="Singh N.D."/>
            <person name="Abad J.P."/>
            <person name="Abt D.N."/>
            <person name="Adryan B."/>
            <person name="Aguade M."/>
            <person name="Akashi H."/>
            <person name="Anderson W.W."/>
            <person name="Aquadro C.F."/>
            <person name="Ardell D.H."/>
            <person name="Arguello R."/>
            <person name="Artieri C.G."/>
            <person name="Barbash D.A."/>
            <person name="Barker D."/>
            <person name="Barsanti P."/>
            <person name="Batterham P."/>
            <person name="Batzoglou S."/>
            <person name="Begun D."/>
            <person name="Bhutkar A."/>
            <person name="Blanco E."/>
            <person name="Bosak S.A."/>
            <person name="Bradley R.K."/>
            <person name="Brand A.D."/>
            <person name="Brent M.R."/>
            <person name="Brooks A.N."/>
            <person name="Brown R.H."/>
            <person name="Butlin R.K."/>
            <person name="Caggese C."/>
            <person name="Calvi B.R."/>
            <person name="Bernardo de Carvalho A."/>
            <person name="Caspi A."/>
            <person name="Castrezana S."/>
            <person name="Celniker S.E."/>
            <person name="Chang J.L."/>
            <person name="Chapple C."/>
            <person name="Chatterji S."/>
            <person name="Chinwalla A."/>
            <person name="Civetta A."/>
            <person name="Clifton S.W."/>
            <person name="Comeron J.M."/>
            <person name="Costello J.C."/>
            <person name="Coyne J.A."/>
            <person name="Daub J."/>
            <person name="David R.G."/>
            <person name="Delcher A.L."/>
            <person name="Delehaunty K."/>
            <person name="Do C.B."/>
            <person name="Ebling H."/>
            <person name="Edwards K."/>
            <person name="Eickbush T."/>
            <person name="Evans J.D."/>
            <person name="Filipski A."/>
            <person name="Findeiss S."/>
            <person name="Freyhult E."/>
            <person name="Fulton L."/>
            <person name="Fulton R."/>
            <person name="Garcia A.C."/>
            <person name="Gardiner A."/>
            <person name="Garfield D.A."/>
            <person name="Garvin B.E."/>
            <person name="Gibson G."/>
            <person name="Gilbert D."/>
            <person name="Gnerre S."/>
            <person name="Godfrey J."/>
            <person name="Good R."/>
            <person name="Gotea V."/>
            <person name="Gravely B."/>
            <person name="Greenberg A.J."/>
            <person name="Griffiths-Jones S."/>
            <person name="Gross S."/>
            <person name="Guigo R."/>
            <person name="Gustafson E.A."/>
            <person name="Haerty W."/>
            <person name="Hahn M.W."/>
            <person name="Halligan D.L."/>
            <person name="Halpern A.L."/>
            <person name="Halter G.M."/>
            <person name="Han M.V."/>
            <person name="Heger A."/>
            <person name="Hillier L."/>
            <person name="Hinrichs A.S."/>
            <person name="Holmes I."/>
            <person name="Hoskins R.A."/>
            <person name="Hubisz M.J."/>
            <person name="Hultmark D."/>
            <person name="Huntley M.A."/>
            <person name="Jaffe D.B."/>
            <person name="Jagadeeshan S."/>
            <person name="Jeck W.R."/>
            <person name="Johnson J."/>
            <person name="Jones C.D."/>
            <person name="Jordan W.C."/>
            <person name="Karpen G.H."/>
            <person name="Kataoka E."/>
            <person name="Keightley P.D."/>
            <person name="Kheradpour P."/>
            <person name="Kirkness E.F."/>
            <person name="Koerich L.B."/>
            <person name="Kristiansen K."/>
            <person name="Kudrna D."/>
            <person name="Kulathinal R.J."/>
            <person name="Kumar S."/>
            <person name="Kwok R."/>
            <person name="Lander E."/>
            <person name="Langley C.H."/>
            <person name="Lapoint R."/>
            <person name="Lazzaro B.P."/>
            <person name="Lee S.J."/>
            <person name="Levesque L."/>
            <person name="Li R."/>
            <person name="Lin C.F."/>
            <person name="Lin M.F."/>
            <person name="Lindblad-Toh K."/>
            <person name="Llopart A."/>
            <person name="Long M."/>
            <person name="Low L."/>
            <person name="Lozovsky E."/>
            <person name="Lu J."/>
            <person name="Luo M."/>
            <person name="Machado C.A."/>
            <person name="Makalowski W."/>
            <person name="Marzo M."/>
            <person name="Matsuda M."/>
            <person name="Matzkin L."/>
            <person name="McAllister B."/>
            <person name="McBride C.S."/>
            <person name="McKernan B."/>
            <person name="McKernan K."/>
            <person name="Mendez-Lago M."/>
            <person name="Minx P."/>
            <person name="Mollenhauer M.U."/>
            <person name="Montooth K."/>
            <person name="Mount S.M."/>
            <person name="Mu X."/>
            <person name="Myers E."/>
            <person name="Negre B."/>
            <person name="Newfeld S."/>
            <person name="Nielsen R."/>
            <person name="Noor M.A."/>
            <person name="O'Grady P."/>
            <person name="Pachter L."/>
            <person name="Papaceit M."/>
            <person name="Parisi M.J."/>
            <person name="Parisi M."/>
            <person name="Parts L."/>
            <person name="Pedersen J.S."/>
            <person name="Pesole G."/>
            <person name="Phillippy A.M."/>
            <person name="Ponting C.P."/>
            <person name="Pop M."/>
            <person name="Porcelli D."/>
            <person name="Powell J.R."/>
            <person name="Prohaska S."/>
            <person name="Pruitt K."/>
            <person name="Puig M."/>
            <person name="Quesneville H."/>
            <person name="Ram K.R."/>
            <person name="Rand D."/>
            <person name="Rasmussen M.D."/>
            <person name="Reed L.K."/>
            <person name="Reenan R."/>
            <person name="Reily A."/>
            <person name="Remington K.A."/>
            <person name="Rieger T.T."/>
            <person name="Ritchie M.G."/>
            <person name="Robin C."/>
            <person name="Rogers Y.H."/>
            <person name="Rohde C."/>
            <person name="Rozas J."/>
            <person name="Rubenfield M.J."/>
            <person name="Ruiz A."/>
            <person name="Russo S."/>
            <person name="Salzberg S.L."/>
            <person name="Sanchez-Gracia A."/>
            <person name="Saranga D.J."/>
            <person name="Sato H."/>
            <person name="Schaeffer S.W."/>
            <person name="Schatz M.C."/>
            <person name="Schlenke T."/>
            <person name="Schwartz R."/>
            <person name="Segarra C."/>
            <person name="Singh R.S."/>
            <person name="Sirot L."/>
            <person name="Sirota M."/>
            <person name="Sisneros N.B."/>
            <person name="Smith C.D."/>
            <person name="Smith T.F."/>
            <person name="Spieth J."/>
            <person name="Stage D.E."/>
            <person name="Stark A."/>
            <person name="Stephan W."/>
            <person name="Strausberg R.L."/>
            <person name="Strempel S."/>
            <person name="Sturgill D."/>
            <person name="Sutton G."/>
            <person name="Sutton G.G."/>
            <person name="Tao W."/>
            <person name="Teichmann S."/>
            <person name="Tobari Y.N."/>
            <person name="Tomimura Y."/>
            <person name="Tsolas J.M."/>
            <person name="Valente V.L."/>
            <person name="Venter E."/>
            <person name="Venter J.C."/>
            <person name="Vicario S."/>
            <person name="Vieira F.G."/>
            <person name="Vilella A.J."/>
            <person name="Villasante A."/>
            <person name="Walenz B."/>
            <person name="Wang J."/>
            <person name="Wasserman M."/>
            <person name="Watts T."/>
            <person name="Wilson D."/>
            <person name="Wilson R.K."/>
            <person name="Wing R.A."/>
            <person name="Wolfner M.F."/>
            <person name="Wong A."/>
            <person name="Wong G.K."/>
            <person name="Wu C.I."/>
            <person name="Wu G."/>
            <person name="Yamamoto D."/>
            <person name="Yang H.P."/>
            <person name="Yang S.P."/>
            <person name="Yorke J.A."/>
            <person name="Yoshida K."/>
            <person name="Zdobnov E."/>
            <person name="Zhang P."/>
            <person name="Zhang Y."/>
            <person name="Zimin A.V."/>
            <person name="Baldwin J."/>
            <person name="Abdouelleil A."/>
            <person name="Abdulkadir J."/>
            <person name="Abebe A."/>
            <person name="Abera B."/>
            <person name="Abreu J."/>
            <person name="Acer S.C."/>
            <person name="Aftuck L."/>
            <person name="Alexander A."/>
            <person name="An P."/>
            <person name="Anderson E."/>
            <person name="Anderson S."/>
            <person name="Arachi H."/>
            <person name="Azer M."/>
            <person name="Bachantsang P."/>
            <person name="Barry A."/>
            <person name="Bayul T."/>
            <person name="Berlin A."/>
            <person name="Bessette D."/>
            <person name="Bloom T."/>
            <person name="Blye J."/>
            <person name="Boguslavskiy L."/>
            <person name="Bonnet C."/>
            <person name="Boukhgalter B."/>
            <person name="Bourzgui I."/>
            <person name="Brown A."/>
            <person name="Cahill P."/>
            <person name="Channer S."/>
            <person name="Cheshatsang Y."/>
            <person name="Chuda L."/>
            <person name="Citroen M."/>
            <person name="Collymore A."/>
            <person name="Cooke P."/>
            <person name="Costello M."/>
            <person name="D'Aco K."/>
            <person name="Daza R."/>
            <person name="De Haan G."/>
            <person name="DeGray S."/>
            <person name="DeMaso C."/>
            <person name="Dhargay N."/>
            <person name="Dooley K."/>
            <person name="Dooley E."/>
            <person name="Doricent M."/>
            <person name="Dorje P."/>
            <person name="Dorjee K."/>
            <person name="Dupes A."/>
            <person name="Elong R."/>
            <person name="Falk J."/>
            <person name="Farina A."/>
            <person name="Faro S."/>
            <person name="Ferguson D."/>
            <person name="Fisher S."/>
            <person name="Foley C.D."/>
            <person name="Franke A."/>
            <person name="Friedrich D."/>
            <person name="Gadbois L."/>
            <person name="Gearin G."/>
            <person name="Gearin C.R."/>
            <person name="Giannoukos G."/>
            <person name="Goode T."/>
            <person name="Graham J."/>
            <person name="Grandbois E."/>
            <person name="Grewal S."/>
            <person name="Gyaltsen K."/>
            <person name="Hafez N."/>
            <person name="Hagos B."/>
            <person name="Hall J."/>
            <person name="Henson C."/>
            <person name="Hollinger A."/>
            <person name="Honan T."/>
            <person name="Huard M.D."/>
            <person name="Hughes L."/>
            <person name="Hurhula B."/>
            <person name="Husby M.E."/>
            <person name="Kamat A."/>
            <person name="Kanga B."/>
            <person name="Kashin S."/>
            <person name="Khazanovich D."/>
            <person name="Kisner P."/>
            <person name="Lance K."/>
            <person name="Lara M."/>
            <person name="Lee W."/>
            <person name="Lennon N."/>
            <person name="Letendre F."/>
            <person name="LeVine R."/>
            <person name="Lipovsky A."/>
            <person name="Liu X."/>
            <person name="Liu J."/>
            <person name="Liu S."/>
            <person name="Lokyitsang T."/>
            <person name="Lokyitsang Y."/>
            <person name="Lubonja R."/>
            <person name="Lui A."/>
            <person name="MacDonald P."/>
            <person name="Magnisalis V."/>
            <person name="Maru K."/>
            <person name="Matthews C."/>
            <person name="McCusker W."/>
            <person name="McDonough S."/>
            <person name="Mehta T."/>
            <person name="Meldrim J."/>
            <person name="Meneus L."/>
            <person name="Mihai O."/>
            <person name="Mihalev A."/>
            <person name="Mihova T."/>
            <person name="Mittelman R."/>
            <person name="Mlenga V."/>
            <person name="Montmayeur A."/>
            <person name="Mulrain L."/>
            <person name="Navidi A."/>
            <person name="Naylor J."/>
            <person name="Negash T."/>
            <person name="Nguyen T."/>
            <person name="Nguyen N."/>
            <person name="Nicol R."/>
            <person name="Norbu C."/>
            <person name="Norbu N."/>
            <person name="Novod N."/>
            <person name="O'Neill B."/>
            <person name="Osman S."/>
            <person name="Markiewicz E."/>
            <person name="Oyono O.L."/>
            <person name="Patti C."/>
            <person name="Phunkhang P."/>
            <person name="Pierre F."/>
            <person name="Priest M."/>
            <person name="Raghuraman S."/>
            <person name="Rege F."/>
            <person name="Reyes R."/>
            <person name="Rise C."/>
            <person name="Rogov P."/>
            <person name="Ross K."/>
            <person name="Ryan E."/>
            <person name="Settipalli S."/>
            <person name="Shea T."/>
            <person name="Sherpa N."/>
            <person name="Shi L."/>
            <person name="Shih D."/>
            <person name="Sparrow T."/>
            <person name="Spaulding J."/>
            <person name="Stalker J."/>
            <person name="Stange-Thomann N."/>
            <person name="Stavropoulos S."/>
            <person name="Stone C."/>
            <person name="Strader C."/>
            <person name="Tesfaye S."/>
            <person name="Thomson T."/>
            <person name="Thoulutsang Y."/>
            <person name="Thoulutsang D."/>
            <person name="Topham K."/>
            <person name="Topping I."/>
            <person name="Tsamla T."/>
            <person name="Vassiliev H."/>
            <person name="Vo A."/>
            <person name="Wangchuk T."/>
            <person name="Wangdi T."/>
            <person name="Weiand M."/>
            <person name="Wilkinson J."/>
            <person name="Wilson A."/>
            <person name="Yadav S."/>
            <person name="Young G."/>
            <person name="Yu Q."/>
            <person name="Zembek L."/>
            <person name="Zhong D."/>
            <person name="Zimmer A."/>
            <person name="Zwirko Z."/>
            <person name="Jaffe D.B."/>
            <person name="Alvarez P."/>
            <person name="Brockman W."/>
            <person name="Butler J."/>
            <person name="Chin C."/>
            <person name="Gnerre S."/>
            <person name="Grabherr M."/>
            <person name="Kleber M."/>
            <person name="Mauceli E."/>
            <person name="MacCallum I."/>
        </authorList>
    </citation>
    <scope>NUCLEOTIDE SEQUENCE [LARGE SCALE GENOMIC DNA]</scope>
    <source>
        <strain evidence="3">Tucson 14030-0811.24</strain>
    </source>
</reference>
<sequence>MTKFFDFHKGQQQLHHQYLNGHTTLYNTSNVSVTEPHRLATFLENGRPNTSFSDNNLFQVQKQRVGVFEAMSQKQSQKNQSQVNRLPQNSTVDDDLGFDPFIETQKGLAELMENEVVQQQNLSVGNSNLTSQHQHISHQQLIDNVHRARMPPPGFNHMNANVMGFNGSPKAHTSKIMSFVNVPASTIGNNGTPAGQQVQIPLLSNWNPNLPQMHQNPGQTMSETQLQMQGTHSKAGFNNNSNDWTAMDPAILSLRQFSSFPQSGQIPSYPQNQQDMFLHHLAQQQQPNAQGFNNQPQQLVSGMTMLNGQQTSPQVVNANVQGMLEFLKNRQFV</sequence>